<organism evidence="7 8">
    <name type="scientific">Psylliodes chrysocephalus</name>
    <dbReference type="NCBI Taxonomy" id="3402493"/>
    <lineage>
        <taxon>Eukaryota</taxon>
        <taxon>Metazoa</taxon>
        <taxon>Ecdysozoa</taxon>
        <taxon>Arthropoda</taxon>
        <taxon>Hexapoda</taxon>
        <taxon>Insecta</taxon>
        <taxon>Pterygota</taxon>
        <taxon>Neoptera</taxon>
        <taxon>Endopterygota</taxon>
        <taxon>Coleoptera</taxon>
        <taxon>Polyphaga</taxon>
        <taxon>Cucujiformia</taxon>
        <taxon>Chrysomeloidea</taxon>
        <taxon>Chrysomelidae</taxon>
        <taxon>Galerucinae</taxon>
        <taxon>Alticini</taxon>
        <taxon>Psylliodes</taxon>
    </lineage>
</organism>
<evidence type="ECO:0000256" key="5">
    <source>
        <dbReference type="SAM" id="SignalP"/>
    </source>
</evidence>
<evidence type="ECO:0000259" key="6">
    <source>
        <dbReference type="Pfam" id="PF00151"/>
    </source>
</evidence>
<evidence type="ECO:0000313" key="7">
    <source>
        <dbReference type="EMBL" id="CAH1107734.1"/>
    </source>
</evidence>
<evidence type="ECO:0000256" key="4">
    <source>
        <dbReference type="RuleBase" id="RU004262"/>
    </source>
</evidence>
<feature type="signal peptide" evidence="5">
    <location>
        <begin position="1"/>
        <end position="16"/>
    </location>
</feature>
<comment type="similarity">
    <text evidence="2 4">Belongs to the AB hydrolase superfamily. Lipase family.</text>
</comment>
<dbReference type="Proteomes" id="UP001153636">
    <property type="component" value="Chromosome 3"/>
</dbReference>
<keyword evidence="8" id="KW-1185">Reference proteome</keyword>
<accession>A0A9P0G9Z2</accession>
<feature type="domain" description="Lipase" evidence="6">
    <location>
        <begin position="42"/>
        <end position="320"/>
    </location>
</feature>
<sequence>MKITVLLFLLIAVCRSSPVVLYREVAPGEWLSENVTNDLTGYTISEKDIKIYFRSQSNPTSMIPVDLTKPKEVNKDGYSNEKDTVFIIHGWRNEFDSAICEEISEAVLKVKDANVFVVDWSKIAKNLYIIAKAGVPQVGKVVSRLIKDLVNDNGLDLKKTFIVGHSLGAHVAGLCGAALEGKINHIVGLDPALPLFKNADIDDRLDITDAQFVQVIHTCSGLLGFNRALGHVDYWPNGGFNQPGCGGIFDLGGHCSHGRSYKYFAESIVSGGFFSHRCDNYHSFKSGECSSDDTSMMGQYYPDEKANGSYYLTTNSHSPFARN</sequence>
<dbReference type="Pfam" id="PF00151">
    <property type="entry name" value="Lipase"/>
    <property type="match status" value="1"/>
</dbReference>
<evidence type="ECO:0000256" key="1">
    <source>
        <dbReference type="ARBA" id="ARBA00004613"/>
    </source>
</evidence>
<dbReference type="GO" id="GO:0017171">
    <property type="term" value="F:serine hydrolase activity"/>
    <property type="evidence" value="ECO:0007669"/>
    <property type="project" value="TreeGrafter"/>
</dbReference>
<dbReference type="InterPro" id="IPR033906">
    <property type="entry name" value="Lipase_N"/>
</dbReference>
<dbReference type="SUPFAM" id="SSF53474">
    <property type="entry name" value="alpha/beta-Hydrolases"/>
    <property type="match status" value="1"/>
</dbReference>
<dbReference type="InterPro" id="IPR013818">
    <property type="entry name" value="Lipase"/>
</dbReference>
<name>A0A9P0G9Z2_9CUCU</name>
<feature type="chain" id="PRO_5040117872" description="Lipase domain-containing protein" evidence="5">
    <location>
        <begin position="17"/>
        <end position="323"/>
    </location>
</feature>
<proteinExistence type="inferred from homology"/>
<dbReference type="CDD" id="cd00707">
    <property type="entry name" value="Pancreat_lipase_like"/>
    <property type="match status" value="1"/>
</dbReference>
<gene>
    <name evidence="7" type="ORF">PSYICH_LOCUS8952</name>
</gene>
<dbReference type="PANTHER" id="PTHR11610">
    <property type="entry name" value="LIPASE"/>
    <property type="match status" value="1"/>
</dbReference>
<protein>
    <recommendedName>
        <fullName evidence="6">Lipase domain-containing protein</fullName>
    </recommendedName>
</protein>
<dbReference type="Gene3D" id="3.40.50.1820">
    <property type="entry name" value="alpha/beta hydrolase"/>
    <property type="match status" value="1"/>
</dbReference>
<dbReference type="AlphaFoldDB" id="A0A9P0G9Z2"/>
<dbReference type="PRINTS" id="PR00821">
    <property type="entry name" value="TAGLIPASE"/>
</dbReference>
<dbReference type="PANTHER" id="PTHR11610:SF173">
    <property type="entry name" value="LIPASE DOMAIN-CONTAINING PROTEIN-RELATED"/>
    <property type="match status" value="1"/>
</dbReference>
<dbReference type="GO" id="GO:0016298">
    <property type="term" value="F:lipase activity"/>
    <property type="evidence" value="ECO:0007669"/>
    <property type="project" value="InterPro"/>
</dbReference>
<reference evidence="7" key="1">
    <citation type="submission" date="2022-01" db="EMBL/GenBank/DDBJ databases">
        <authorList>
            <person name="King R."/>
        </authorList>
    </citation>
    <scope>NUCLEOTIDE SEQUENCE</scope>
</reference>
<dbReference type="InterPro" id="IPR029058">
    <property type="entry name" value="AB_hydrolase_fold"/>
</dbReference>
<dbReference type="GO" id="GO:0005615">
    <property type="term" value="C:extracellular space"/>
    <property type="evidence" value="ECO:0007669"/>
    <property type="project" value="TreeGrafter"/>
</dbReference>
<evidence type="ECO:0000256" key="3">
    <source>
        <dbReference type="ARBA" id="ARBA00022525"/>
    </source>
</evidence>
<evidence type="ECO:0000256" key="2">
    <source>
        <dbReference type="ARBA" id="ARBA00010701"/>
    </source>
</evidence>
<evidence type="ECO:0000313" key="8">
    <source>
        <dbReference type="Proteomes" id="UP001153636"/>
    </source>
</evidence>
<dbReference type="EMBL" id="OV651815">
    <property type="protein sequence ID" value="CAH1107734.1"/>
    <property type="molecule type" value="Genomic_DNA"/>
</dbReference>
<dbReference type="OrthoDB" id="199913at2759"/>
<comment type="subcellular location">
    <subcellularLocation>
        <location evidence="1">Secreted</location>
    </subcellularLocation>
</comment>
<dbReference type="InterPro" id="IPR000734">
    <property type="entry name" value="TAG_lipase"/>
</dbReference>
<keyword evidence="3" id="KW-0964">Secreted</keyword>
<keyword evidence="5" id="KW-0732">Signal</keyword>
<dbReference type="GO" id="GO:0016042">
    <property type="term" value="P:lipid catabolic process"/>
    <property type="evidence" value="ECO:0007669"/>
    <property type="project" value="TreeGrafter"/>
</dbReference>